<feature type="chain" id="PRO_5016936578" evidence="1">
    <location>
        <begin position="43"/>
        <end position="173"/>
    </location>
</feature>
<name>A0A370FB23_9BURK</name>
<evidence type="ECO:0000256" key="1">
    <source>
        <dbReference type="SAM" id="SignalP"/>
    </source>
</evidence>
<evidence type="ECO:0000313" key="3">
    <source>
        <dbReference type="Proteomes" id="UP000255265"/>
    </source>
</evidence>
<dbReference type="InterPro" id="IPR025091">
    <property type="entry name" value="DUF4019"/>
</dbReference>
<dbReference type="AlphaFoldDB" id="A0A370FB23"/>
<accession>A0A370FB23</accession>
<feature type="signal peptide" evidence="1">
    <location>
        <begin position="1"/>
        <end position="42"/>
    </location>
</feature>
<keyword evidence="1" id="KW-0732">Signal</keyword>
<dbReference type="OrthoDB" id="8929305at2"/>
<dbReference type="EMBL" id="QQAV01000012">
    <property type="protein sequence ID" value="RDI19606.1"/>
    <property type="molecule type" value="Genomic_DNA"/>
</dbReference>
<proteinExistence type="predicted"/>
<reference evidence="2 3" key="1">
    <citation type="submission" date="2018-07" db="EMBL/GenBank/DDBJ databases">
        <title>Genomic Encyclopedia of Type Strains, Phase IV (KMG-IV): sequencing the most valuable type-strain genomes for metagenomic binning, comparative biology and taxonomic classification.</title>
        <authorList>
            <person name="Goeker M."/>
        </authorList>
    </citation>
    <scope>NUCLEOTIDE SEQUENCE [LARGE SCALE GENOMIC DNA]</scope>
    <source>
        <strain evidence="2 3">DSM 21352</strain>
    </source>
</reference>
<comment type="caution">
    <text evidence="2">The sequence shown here is derived from an EMBL/GenBank/DDBJ whole genome shotgun (WGS) entry which is preliminary data.</text>
</comment>
<evidence type="ECO:0000313" key="2">
    <source>
        <dbReference type="EMBL" id="RDI19606.1"/>
    </source>
</evidence>
<gene>
    <name evidence="2" type="ORF">DFR41_112113</name>
</gene>
<keyword evidence="3" id="KW-1185">Reference proteome</keyword>
<protein>
    <submittedName>
        <fullName evidence="2">Uncharacterized protein DUF4019</fullName>
    </submittedName>
</protein>
<sequence length="173" mass="18958">MPTPMVLRDRPHPSFPTTAWQTLLYGLLALLMLCLAPGAAMAQAPQPKVDRAAIVARSLRIAQLVDTGRVEVIWDNASPAIKKQIARDRFVRDIKARRAVYRKIGQRQFVNMAVIDMNKSSGAPSGRYLSVVLASRDSAGTAIEELVSYRLEPDGAWKVTGYVIHGAPAAARH</sequence>
<dbReference type="Pfam" id="PF13211">
    <property type="entry name" value="DUF4019"/>
    <property type="match status" value="1"/>
</dbReference>
<dbReference type="Proteomes" id="UP000255265">
    <property type="component" value="Unassembled WGS sequence"/>
</dbReference>
<organism evidence="2 3">
    <name type="scientific">Pseudacidovorax intermedius</name>
    <dbReference type="NCBI Taxonomy" id="433924"/>
    <lineage>
        <taxon>Bacteria</taxon>
        <taxon>Pseudomonadati</taxon>
        <taxon>Pseudomonadota</taxon>
        <taxon>Betaproteobacteria</taxon>
        <taxon>Burkholderiales</taxon>
        <taxon>Comamonadaceae</taxon>
        <taxon>Pseudacidovorax</taxon>
    </lineage>
</organism>